<dbReference type="Proteomes" id="UP001169862">
    <property type="component" value="Unassembled WGS sequence"/>
</dbReference>
<protein>
    <submittedName>
        <fullName evidence="5">Arginine N-succinyltransferase</fullName>
    </submittedName>
</protein>
<name>A0AAW7XIX1_9GAMM</name>
<keyword evidence="2" id="KW-0808">Transferase</keyword>
<sequence>MLLVRPVTFADLPGLERLAVISGGSMTTLPANRDHLSDLINRTQQSLRKEVTRYGDESYHFVLEDTDTGSIVGISGIDACVGLNTPFYSYRLDEIVHASQDLQIHNRIPSLHLCQDYTGAARLCTLFIDADYRTAENLSLLSRARFLFIAQHPERFSDRLIAEIQGVADDQNRSPFWECVGNHFFFMDFTRANYLTGINSKGFIAELMPHYPLYVPLLPEAAREVIGVARADMNPVVELLKTEGFGTSRYVDIFDAGPTLETRTAYAKSVIQSQLSTGLQCLTTHEGDTPLLVSNTLLTHFRCIQAQATQDTDTITALSAALQLEADTPQETDITHAPNQTDTTQIRTEPQTRCVV</sequence>
<dbReference type="InterPro" id="IPR016181">
    <property type="entry name" value="Acyl_CoA_acyltransferase"/>
</dbReference>
<organism evidence="5 6">
    <name type="scientific">Neptunomonas phycophila</name>
    <dbReference type="NCBI Taxonomy" id="1572645"/>
    <lineage>
        <taxon>Bacteria</taxon>
        <taxon>Pseudomonadati</taxon>
        <taxon>Pseudomonadota</taxon>
        <taxon>Gammaproteobacteria</taxon>
        <taxon>Oceanospirillales</taxon>
        <taxon>Oceanospirillaceae</taxon>
        <taxon>Neptunomonas</taxon>
    </lineage>
</organism>
<dbReference type="RefSeq" id="WP_303548842.1">
    <property type="nucleotide sequence ID" value="NZ_CAXHZV010000002.1"/>
</dbReference>
<evidence type="ECO:0000313" key="6">
    <source>
        <dbReference type="Proteomes" id="UP001169862"/>
    </source>
</evidence>
<keyword evidence="3" id="KW-0012">Acyltransferase</keyword>
<dbReference type="AlphaFoldDB" id="A0AAW7XIX1"/>
<reference evidence="5" key="1">
    <citation type="submission" date="2023-07" db="EMBL/GenBank/DDBJ databases">
        <title>Genome content predicts the carbon catabolic preferences of heterotrophic bacteria.</title>
        <authorList>
            <person name="Gralka M."/>
        </authorList>
    </citation>
    <scope>NUCLEOTIDE SEQUENCE</scope>
    <source>
        <strain evidence="5">I2M16</strain>
    </source>
</reference>
<dbReference type="SUPFAM" id="SSF55729">
    <property type="entry name" value="Acyl-CoA N-acyltransferases (Nat)"/>
    <property type="match status" value="1"/>
</dbReference>
<dbReference type="PANTHER" id="PTHR30420:SF1">
    <property type="entry name" value="ARGININE N-SUCCINYLTRANSFERASE"/>
    <property type="match status" value="1"/>
</dbReference>
<gene>
    <name evidence="5" type="ORF">Q4490_04435</name>
</gene>
<dbReference type="Pfam" id="PF04958">
    <property type="entry name" value="AstA"/>
    <property type="match status" value="1"/>
</dbReference>
<evidence type="ECO:0000256" key="4">
    <source>
        <dbReference type="SAM" id="MobiDB-lite"/>
    </source>
</evidence>
<dbReference type="PANTHER" id="PTHR30420">
    <property type="entry name" value="N-SUCCINYLARGININE DIHYDROLASE"/>
    <property type="match status" value="1"/>
</dbReference>
<feature type="region of interest" description="Disordered" evidence="4">
    <location>
        <begin position="329"/>
        <end position="351"/>
    </location>
</feature>
<accession>A0AAW7XIX1</accession>
<evidence type="ECO:0000256" key="1">
    <source>
        <dbReference type="ARBA" id="ARBA00022503"/>
    </source>
</evidence>
<dbReference type="GO" id="GO:0006527">
    <property type="term" value="P:L-arginine catabolic process"/>
    <property type="evidence" value="ECO:0007669"/>
    <property type="project" value="InterPro"/>
</dbReference>
<proteinExistence type="predicted"/>
<evidence type="ECO:0000256" key="2">
    <source>
        <dbReference type="ARBA" id="ARBA00022679"/>
    </source>
</evidence>
<evidence type="ECO:0000313" key="5">
    <source>
        <dbReference type="EMBL" id="MDO6452805.1"/>
    </source>
</evidence>
<evidence type="ECO:0000256" key="3">
    <source>
        <dbReference type="ARBA" id="ARBA00023315"/>
    </source>
</evidence>
<dbReference type="EMBL" id="JAUOPG010000002">
    <property type="protein sequence ID" value="MDO6452805.1"/>
    <property type="molecule type" value="Genomic_DNA"/>
</dbReference>
<dbReference type="InterPro" id="IPR007041">
    <property type="entry name" value="Arg_succinylTrfase_AstA/AruG"/>
</dbReference>
<keyword evidence="1" id="KW-0056">Arginine metabolism</keyword>
<dbReference type="NCBIfam" id="TIGR03243">
    <property type="entry name" value="arg_catab_AOST"/>
    <property type="match status" value="1"/>
</dbReference>
<comment type="caution">
    <text evidence="5">The sequence shown here is derived from an EMBL/GenBank/DDBJ whole genome shotgun (WGS) entry which is preliminary data.</text>
</comment>
<dbReference type="GO" id="GO:0008791">
    <property type="term" value="F:arginine N-succinyltransferase activity"/>
    <property type="evidence" value="ECO:0007669"/>
    <property type="project" value="InterPro"/>
</dbReference>